<dbReference type="PROSITE" id="PS00436">
    <property type="entry name" value="PEROXIDASE_2"/>
    <property type="match status" value="1"/>
</dbReference>
<dbReference type="Gene3D" id="1.10.520.10">
    <property type="match status" value="1"/>
</dbReference>
<dbReference type="InterPro" id="IPR019793">
    <property type="entry name" value="Peroxidases_heam-ligand_BS"/>
</dbReference>
<proteinExistence type="inferred from homology"/>
<sequence>MVFKLSIGFLALATLASAANFRRVACPDGVHTATNEACCVFHELADFLQTNKFDSTCGEDAHEALRLTFHDAIGFSFEQGPSVGTGADGSVILFESTELMDPANNGIDDAIDNLKPLLSMFDVTAGDLVQFAGAVAVSNCPGAPQLQFMAGRPNATHPAALGLVPKPEDPVDMIFARMEDAGFSPTELVSLLASHTIARSDTLIDNRQAVPFDSTPFTFDTQVFLEV</sequence>
<feature type="binding site" evidence="10">
    <location>
        <position position="71"/>
    </location>
    <ligand>
        <name>Ca(2+)</name>
        <dbReference type="ChEBI" id="CHEBI:29108"/>
        <label>1</label>
    </ligand>
</feature>
<dbReference type="EC" id="1.11.1.-" evidence="13"/>
<dbReference type="PROSITE" id="PS50873">
    <property type="entry name" value="PEROXIDASE_4"/>
    <property type="match status" value="1"/>
</dbReference>
<dbReference type="SMR" id="A0A0H2RDF0"/>
<dbReference type="InterPro" id="IPR001621">
    <property type="entry name" value="Ligninase"/>
</dbReference>
<feature type="site" description="Transition state stabilizer" evidence="11">
    <location>
        <position position="66"/>
    </location>
</feature>
<dbReference type="STRING" id="27342.A0A0H2RDF0"/>
<dbReference type="Proteomes" id="UP000053477">
    <property type="component" value="Unassembled WGS sequence"/>
</dbReference>
<dbReference type="OrthoDB" id="2113341at2759"/>
<evidence type="ECO:0000259" key="14">
    <source>
        <dbReference type="PROSITE" id="PS50873"/>
    </source>
</evidence>
<dbReference type="InterPro" id="IPR002016">
    <property type="entry name" value="Haem_peroxidase"/>
</dbReference>
<keyword evidence="8" id="KW-0325">Glycoprotein</keyword>
<dbReference type="PRINTS" id="PR00458">
    <property type="entry name" value="PEROXIDASE"/>
</dbReference>
<feature type="binding site" evidence="10">
    <location>
        <position position="88"/>
    </location>
    <ligand>
        <name>Ca(2+)</name>
        <dbReference type="ChEBI" id="CHEBI:29108"/>
        <label>1</label>
    </ligand>
</feature>
<evidence type="ECO:0000256" key="2">
    <source>
        <dbReference type="ARBA" id="ARBA00022559"/>
    </source>
</evidence>
<dbReference type="GO" id="GO:0046872">
    <property type="term" value="F:metal ion binding"/>
    <property type="evidence" value="ECO:0007669"/>
    <property type="project" value="UniProtKB-UniRule"/>
</dbReference>
<feature type="non-terminal residue" evidence="15">
    <location>
        <position position="227"/>
    </location>
</feature>
<dbReference type="PANTHER" id="PTHR31356">
    <property type="entry name" value="THYLAKOID LUMENAL 29 KDA PROTEIN, CHLOROPLASTIC-RELATED"/>
    <property type="match status" value="1"/>
</dbReference>
<comment type="similarity">
    <text evidence="1 13">Belongs to the peroxidase family. Ligninase subfamily.</text>
</comment>
<feature type="binding site" description="axial binding residue" evidence="10">
    <location>
        <position position="195"/>
    </location>
    <ligand>
        <name>heme b</name>
        <dbReference type="ChEBI" id="CHEBI:60344"/>
    </ligand>
    <ligandPart>
        <name>Fe</name>
        <dbReference type="ChEBI" id="CHEBI:18248"/>
    </ligandPart>
</feature>
<dbReference type="PRINTS" id="PR00462">
    <property type="entry name" value="LIGNINASE"/>
</dbReference>
<dbReference type="GO" id="GO:0000302">
    <property type="term" value="P:response to reactive oxygen species"/>
    <property type="evidence" value="ECO:0007669"/>
    <property type="project" value="TreeGrafter"/>
</dbReference>
<dbReference type="InParanoid" id="A0A0H2RDF0"/>
<name>A0A0H2RDF0_9AGAM</name>
<dbReference type="InterPro" id="IPR019794">
    <property type="entry name" value="Peroxidases_AS"/>
</dbReference>
<keyword evidence="4 10" id="KW-0479">Metal-binding</keyword>
<feature type="chain" id="PRO_5006986869" description="Peroxidase" evidence="13">
    <location>
        <begin position="19"/>
        <end position="227"/>
    </location>
</feature>
<protein>
    <recommendedName>
        <fullName evidence="13">Peroxidase</fullName>
        <ecNumber evidence="13">1.11.1.-</ecNumber>
    </recommendedName>
</protein>
<keyword evidence="10 13" id="KW-0106">Calcium</keyword>
<evidence type="ECO:0000256" key="11">
    <source>
        <dbReference type="PIRSR" id="PIRSR601621-3"/>
    </source>
</evidence>
<keyword evidence="16" id="KW-1185">Reference proteome</keyword>
<keyword evidence="13" id="KW-0732">Signal</keyword>
<evidence type="ECO:0000256" key="9">
    <source>
        <dbReference type="PIRSR" id="PIRSR601621-1"/>
    </source>
</evidence>
<feature type="binding site" evidence="10">
    <location>
        <position position="213"/>
    </location>
    <ligand>
        <name>Ca(2+)</name>
        <dbReference type="ChEBI" id="CHEBI:29108"/>
        <label>2</label>
    </ligand>
</feature>
<accession>A0A0H2RDF0</accession>
<feature type="binding site" evidence="10">
    <location>
        <position position="215"/>
    </location>
    <ligand>
        <name>Ca(2+)</name>
        <dbReference type="ChEBI" id="CHEBI:29108"/>
        <label>2</label>
    </ligand>
</feature>
<reference evidence="15 16" key="1">
    <citation type="submission" date="2015-04" db="EMBL/GenBank/DDBJ databases">
        <title>Complete genome sequence of Schizopora paradoxa KUC8140, a cosmopolitan wood degrader in East Asia.</title>
        <authorList>
            <consortium name="DOE Joint Genome Institute"/>
            <person name="Min B."/>
            <person name="Park H."/>
            <person name="Jang Y."/>
            <person name="Kim J.-J."/>
            <person name="Kim K.H."/>
            <person name="Pangilinan J."/>
            <person name="Lipzen A."/>
            <person name="Riley R."/>
            <person name="Grigoriev I.V."/>
            <person name="Spatafora J.W."/>
            <person name="Choi I.-G."/>
        </authorList>
    </citation>
    <scope>NUCLEOTIDE SEQUENCE [LARGE SCALE GENOMIC DNA]</scope>
    <source>
        <strain evidence="15 16">KUC8140</strain>
    </source>
</reference>
<evidence type="ECO:0000256" key="10">
    <source>
        <dbReference type="PIRSR" id="PIRSR601621-2"/>
    </source>
</evidence>
<keyword evidence="5 13" id="KW-0560">Oxidoreductase</keyword>
<comment type="cofactor">
    <cofactor evidence="10 13">
        <name>Ca(2+)</name>
        <dbReference type="ChEBI" id="CHEBI:29108"/>
    </cofactor>
    <text evidence="10 13">Binds 2 calcium ions per subunit.</text>
</comment>
<gene>
    <name evidence="15" type="ORF">SCHPADRAFT_810137</name>
</gene>
<dbReference type="Pfam" id="PF00141">
    <property type="entry name" value="peroxidase"/>
    <property type="match status" value="1"/>
</dbReference>
<evidence type="ECO:0000256" key="12">
    <source>
        <dbReference type="PIRSR" id="PIRSR601621-4"/>
    </source>
</evidence>
<evidence type="ECO:0000256" key="5">
    <source>
        <dbReference type="ARBA" id="ARBA00023002"/>
    </source>
</evidence>
<keyword evidence="7 12" id="KW-1015">Disulfide bond</keyword>
<feature type="signal peptide" evidence="13">
    <location>
        <begin position="1"/>
        <end position="18"/>
    </location>
</feature>
<feature type="binding site" evidence="10">
    <location>
        <position position="90"/>
    </location>
    <ligand>
        <name>Ca(2+)</name>
        <dbReference type="ChEBI" id="CHEBI:29108"/>
        <label>1</label>
    </ligand>
</feature>
<feature type="domain" description="Plant heme peroxidase family profile" evidence="14">
    <location>
        <begin position="65"/>
        <end position="227"/>
    </location>
</feature>
<keyword evidence="6 10" id="KW-0408">Iron</keyword>
<comment type="cofactor">
    <cofactor evidence="10">
        <name>heme b</name>
        <dbReference type="ChEBI" id="CHEBI:60344"/>
    </cofactor>
    <text evidence="10">Binds 1 heme b (iron(II)-protoporphyrin IX) group per subunit.</text>
</comment>
<dbReference type="PROSITE" id="PS00435">
    <property type="entry name" value="PEROXIDASE_1"/>
    <property type="match status" value="1"/>
</dbReference>
<evidence type="ECO:0000256" key="1">
    <source>
        <dbReference type="ARBA" id="ARBA00006089"/>
    </source>
</evidence>
<evidence type="ECO:0000256" key="7">
    <source>
        <dbReference type="ARBA" id="ARBA00023157"/>
    </source>
</evidence>
<feature type="binding site" evidence="10">
    <location>
        <position position="196"/>
    </location>
    <ligand>
        <name>Ca(2+)</name>
        <dbReference type="ChEBI" id="CHEBI:29108"/>
        <label>2</label>
    </ligand>
</feature>
<dbReference type="PANTHER" id="PTHR31356:SF66">
    <property type="entry name" value="CATALASE-PEROXIDASE"/>
    <property type="match status" value="1"/>
</dbReference>
<dbReference type="GO" id="GO:0020037">
    <property type="term" value="F:heme binding"/>
    <property type="evidence" value="ECO:0007669"/>
    <property type="project" value="UniProtKB-UniRule"/>
</dbReference>
<evidence type="ECO:0000256" key="13">
    <source>
        <dbReference type="RuleBase" id="RU363051"/>
    </source>
</evidence>
<dbReference type="GO" id="GO:0034599">
    <property type="term" value="P:cellular response to oxidative stress"/>
    <property type="evidence" value="ECO:0007669"/>
    <property type="project" value="InterPro"/>
</dbReference>
<keyword evidence="2 13" id="KW-0575">Peroxidase</keyword>
<feature type="binding site" evidence="10">
    <location>
        <position position="220"/>
    </location>
    <ligand>
        <name>Ca(2+)</name>
        <dbReference type="ChEBI" id="CHEBI:29108"/>
        <label>2</label>
    </ligand>
</feature>
<dbReference type="SUPFAM" id="SSF48113">
    <property type="entry name" value="Heme-dependent peroxidases"/>
    <property type="match status" value="1"/>
</dbReference>
<dbReference type="InterPro" id="IPR044831">
    <property type="entry name" value="Ccp1-like"/>
</dbReference>
<organism evidence="15 16">
    <name type="scientific">Schizopora paradoxa</name>
    <dbReference type="NCBI Taxonomy" id="27342"/>
    <lineage>
        <taxon>Eukaryota</taxon>
        <taxon>Fungi</taxon>
        <taxon>Dikarya</taxon>
        <taxon>Basidiomycota</taxon>
        <taxon>Agaricomycotina</taxon>
        <taxon>Agaricomycetes</taxon>
        <taxon>Hymenochaetales</taxon>
        <taxon>Schizoporaceae</taxon>
        <taxon>Schizopora</taxon>
    </lineage>
</organism>
<dbReference type="InterPro" id="IPR010255">
    <property type="entry name" value="Haem_peroxidase_sf"/>
</dbReference>
<dbReference type="GO" id="GO:0004601">
    <property type="term" value="F:peroxidase activity"/>
    <property type="evidence" value="ECO:0007669"/>
    <property type="project" value="UniProtKB-KW"/>
</dbReference>
<dbReference type="EMBL" id="KQ086133">
    <property type="protein sequence ID" value="KLO07533.1"/>
    <property type="molecule type" value="Genomic_DNA"/>
</dbReference>
<feature type="disulfide bond" evidence="12">
    <location>
        <begin position="57"/>
        <end position="140"/>
    </location>
</feature>
<evidence type="ECO:0000313" key="15">
    <source>
        <dbReference type="EMBL" id="KLO07533.1"/>
    </source>
</evidence>
<evidence type="ECO:0000256" key="8">
    <source>
        <dbReference type="ARBA" id="ARBA00023180"/>
    </source>
</evidence>
<feature type="active site" description="Proton acceptor" evidence="9">
    <location>
        <position position="70"/>
    </location>
</feature>
<evidence type="ECO:0000256" key="6">
    <source>
        <dbReference type="ARBA" id="ARBA00023004"/>
    </source>
</evidence>
<dbReference type="GO" id="GO:0042744">
    <property type="term" value="P:hydrogen peroxide catabolic process"/>
    <property type="evidence" value="ECO:0007669"/>
    <property type="project" value="TreeGrafter"/>
</dbReference>
<evidence type="ECO:0000256" key="4">
    <source>
        <dbReference type="ARBA" id="ARBA00022723"/>
    </source>
</evidence>
<feature type="disulfide bond" evidence="12">
    <location>
        <begin position="26"/>
        <end position="39"/>
    </location>
</feature>
<evidence type="ECO:0000313" key="16">
    <source>
        <dbReference type="Proteomes" id="UP000053477"/>
    </source>
</evidence>
<keyword evidence="3 10" id="KW-0349">Heme</keyword>
<dbReference type="AlphaFoldDB" id="A0A0H2RDF0"/>
<feature type="binding site" evidence="10">
    <location>
        <position position="86"/>
    </location>
    <ligand>
        <name>Ca(2+)</name>
        <dbReference type="ChEBI" id="CHEBI:29108"/>
        <label>1</label>
    </ligand>
</feature>
<evidence type="ECO:0000256" key="3">
    <source>
        <dbReference type="ARBA" id="ARBA00022617"/>
    </source>
</evidence>